<name>A0A9D1W530_9FIRM</name>
<evidence type="ECO:0000256" key="1">
    <source>
        <dbReference type="SAM" id="MobiDB-lite"/>
    </source>
</evidence>
<feature type="compositionally biased region" description="Acidic residues" evidence="1">
    <location>
        <begin position="114"/>
        <end position="123"/>
    </location>
</feature>
<comment type="caution">
    <text evidence="3">The sequence shown here is derived from an EMBL/GenBank/DDBJ whole genome shotgun (WGS) entry which is preliminary data.</text>
</comment>
<dbReference type="AlphaFoldDB" id="A0A9D1W530"/>
<reference evidence="3" key="2">
    <citation type="submission" date="2021-04" db="EMBL/GenBank/DDBJ databases">
        <authorList>
            <person name="Gilroy R."/>
        </authorList>
    </citation>
    <scope>NUCLEOTIDE SEQUENCE</scope>
    <source>
        <strain evidence="3">ChiGjej4B4-12881</strain>
    </source>
</reference>
<accession>A0A9D1W530</accession>
<reference evidence="3" key="1">
    <citation type="journal article" date="2021" name="PeerJ">
        <title>Extensive microbial diversity within the chicken gut microbiome revealed by metagenomics and culture.</title>
        <authorList>
            <person name="Gilroy R."/>
            <person name="Ravi A."/>
            <person name="Getino M."/>
            <person name="Pursley I."/>
            <person name="Horton D.L."/>
            <person name="Alikhan N.F."/>
            <person name="Baker D."/>
            <person name="Gharbi K."/>
            <person name="Hall N."/>
            <person name="Watson M."/>
            <person name="Adriaenssens E.M."/>
            <person name="Foster-Nyarko E."/>
            <person name="Jarju S."/>
            <person name="Secka A."/>
            <person name="Antonio M."/>
            <person name="Oren A."/>
            <person name="Chaudhuri R.R."/>
            <person name="La Ragione R."/>
            <person name="Hildebrand F."/>
            <person name="Pallen M.J."/>
        </authorList>
    </citation>
    <scope>NUCLEOTIDE SEQUENCE</scope>
    <source>
        <strain evidence="3">ChiGjej4B4-12881</strain>
    </source>
</reference>
<gene>
    <name evidence="3" type="ORF">IAA28_04055</name>
</gene>
<dbReference type="Proteomes" id="UP000886780">
    <property type="component" value="Unassembled WGS sequence"/>
</dbReference>
<sequence length="312" mass="33925">MRNQKKRRSGYRRSSDWQRYLRILALPLVVVILILVIVLTDRGANTDGGPTEEVQQSQTNAGDGTEISAEGAEEQPGAEMDGTGETGEGETAEIETAEGETGSGEADPAAADGSAEDAAEDGQDGLRRSDIPEITALMEEYCAAKVSCDAEAMYRIYGRTDMTGVEELEQRMQWRARYVEDIENVDCYILPGMEDNSYVTYVTADIKFRVTDTLAPTIMWCYVRQEDDGTWHIVENVTAEEAEYAAKAEQSESVRRLAAEVNEKLEVAVASDSRLASAYGMLRDGTTVPDNLQTTAAATTAAETAAAETSAQ</sequence>
<evidence type="ECO:0000313" key="3">
    <source>
        <dbReference type="EMBL" id="HIX51962.1"/>
    </source>
</evidence>
<organism evidence="3 4">
    <name type="scientific">Candidatus Lachnoclostridium stercoripullorum</name>
    <dbReference type="NCBI Taxonomy" id="2838635"/>
    <lineage>
        <taxon>Bacteria</taxon>
        <taxon>Bacillati</taxon>
        <taxon>Bacillota</taxon>
        <taxon>Clostridia</taxon>
        <taxon>Lachnospirales</taxon>
        <taxon>Lachnospiraceae</taxon>
    </lineage>
</organism>
<keyword evidence="2" id="KW-1133">Transmembrane helix</keyword>
<dbReference type="EMBL" id="DXEU01000070">
    <property type="protein sequence ID" value="HIX51962.1"/>
    <property type="molecule type" value="Genomic_DNA"/>
</dbReference>
<proteinExistence type="predicted"/>
<keyword evidence="2" id="KW-0812">Transmembrane</keyword>
<evidence type="ECO:0000256" key="2">
    <source>
        <dbReference type="SAM" id="Phobius"/>
    </source>
</evidence>
<feature type="compositionally biased region" description="Polar residues" evidence="1">
    <location>
        <begin position="53"/>
        <end position="62"/>
    </location>
</feature>
<feature type="region of interest" description="Disordered" evidence="1">
    <location>
        <begin position="44"/>
        <end position="127"/>
    </location>
</feature>
<evidence type="ECO:0000313" key="4">
    <source>
        <dbReference type="Proteomes" id="UP000886780"/>
    </source>
</evidence>
<keyword evidence="2" id="KW-0472">Membrane</keyword>
<feature type="transmembrane region" description="Helical" evidence="2">
    <location>
        <begin position="20"/>
        <end position="39"/>
    </location>
</feature>
<protein>
    <submittedName>
        <fullName evidence="3">Uncharacterized protein</fullName>
    </submittedName>
</protein>
<feature type="compositionally biased region" description="Low complexity" evidence="1">
    <location>
        <begin position="99"/>
        <end position="113"/>
    </location>
</feature>
<feature type="compositionally biased region" description="Acidic residues" evidence="1">
    <location>
        <begin position="87"/>
        <end position="98"/>
    </location>
</feature>